<gene>
    <name evidence="2" type="ORF">BV898_19983</name>
</gene>
<proteinExistence type="predicted"/>
<accession>A0A9X6RQ85</accession>
<evidence type="ECO:0000313" key="3">
    <source>
        <dbReference type="Proteomes" id="UP000192578"/>
    </source>
</evidence>
<reference evidence="3" key="1">
    <citation type="submission" date="2017-01" db="EMBL/GenBank/DDBJ databases">
        <title>Comparative genomics of anhydrobiosis in the tardigrade Hypsibius dujardini.</title>
        <authorList>
            <person name="Yoshida Y."/>
            <person name="Koutsovoulos G."/>
            <person name="Laetsch D."/>
            <person name="Stevens L."/>
            <person name="Kumar S."/>
            <person name="Horikawa D."/>
            <person name="Ishino K."/>
            <person name="Komine S."/>
            <person name="Tomita M."/>
            <person name="Blaxter M."/>
            <person name="Arakawa K."/>
        </authorList>
    </citation>
    <scope>NUCLEOTIDE SEQUENCE [LARGE SCALE GENOMIC DNA]</scope>
    <source>
        <strain evidence="3">Z151</strain>
    </source>
</reference>
<dbReference type="AlphaFoldDB" id="A0A9X6RQ85"/>
<dbReference type="EMBL" id="MTYJ01001033">
    <property type="protein sequence ID" value="OWA55596.1"/>
    <property type="molecule type" value="Genomic_DNA"/>
</dbReference>
<dbReference type="Proteomes" id="UP000192578">
    <property type="component" value="Unassembled WGS sequence"/>
</dbReference>
<feature type="non-terminal residue" evidence="2">
    <location>
        <position position="68"/>
    </location>
</feature>
<comment type="caution">
    <text evidence="2">The sequence shown here is derived from an EMBL/GenBank/DDBJ whole genome shotgun (WGS) entry which is preliminary data.</text>
</comment>
<feature type="region of interest" description="Disordered" evidence="1">
    <location>
        <begin position="1"/>
        <end position="68"/>
    </location>
</feature>
<protein>
    <submittedName>
        <fullName evidence="2">Uncharacterized protein</fullName>
    </submittedName>
</protein>
<feature type="compositionally biased region" description="Polar residues" evidence="1">
    <location>
        <begin position="24"/>
        <end position="33"/>
    </location>
</feature>
<feature type="compositionally biased region" description="Polar residues" evidence="1">
    <location>
        <begin position="1"/>
        <end position="16"/>
    </location>
</feature>
<sequence length="68" mass="7759">MIRVQQTFTAAVTDNPPNDGWSDHTPNARSSRSLFRRPEHRKWNTGTHRTTPHPEGGRNATPRRGRDA</sequence>
<keyword evidence="3" id="KW-1185">Reference proteome</keyword>
<evidence type="ECO:0000313" key="2">
    <source>
        <dbReference type="EMBL" id="OWA55596.1"/>
    </source>
</evidence>
<organism evidence="2 3">
    <name type="scientific">Hypsibius exemplaris</name>
    <name type="common">Freshwater tardigrade</name>
    <dbReference type="NCBI Taxonomy" id="2072580"/>
    <lineage>
        <taxon>Eukaryota</taxon>
        <taxon>Metazoa</taxon>
        <taxon>Ecdysozoa</taxon>
        <taxon>Tardigrada</taxon>
        <taxon>Eutardigrada</taxon>
        <taxon>Parachela</taxon>
        <taxon>Hypsibioidea</taxon>
        <taxon>Hypsibiidae</taxon>
        <taxon>Hypsibius</taxon>
    </lineage>
</organism>
<name>A0A9X6RQ85_HYPEX</name>
<evidence type="ECO:0000256" key="1">
    <source>
        <dbReference type="SAM" id="MobiDB-lite"/>
    </source>
</evidence>